<dbReference type="Proteomes" id="UP000094043">
    <property type="component" value="Chromosome 8"/>
</dbReference>
<keyword evidence="3" id="KW-0472">Membrane</keyword>
<accession>A0AAJ8JYF9</accession>
<feature type="transmembrane region" description="Helical" evidence="3">
    <location>
        <begin position="134"/>
        <end position="155"/>
    </location>
</feature>
<evidence type="ECO:0000256" key="1">
    <source>
        <dbReference type="SAM" id="Coils"/>
    </source>
</evidence>
<reference evidence="4" key="1">
    <citation type="submission" date="2016-06" db="EMBL/GenBank/DDBJ databases">
        <authorList>
            <person name="Cuomo C."/>
            <person name="Litvintseva A."/>
            <person name="Heitman J."/>
            <person name="Chen Y."/>
            <person name="Sun S."/>
            <person name="Springer D."/>
            <person name="Dromer F."/>
            <person name="Young S."/>
            <person name="Zeng Q."/>
            <person name="Chapman S."/>
            <person name="Gujja S."/>
            <person name="Saif S."/>
            <person name="Birren B."/>
        </authorList>
    </citation>
    <scope>NUCLEOTIDE SEQUENCE</scope>
    <source>
        <strain evidence="4">CBS 7841</strain>
    </source>
</reference>
<proteinExistence type="predicted"/>
<keyword evidence="3" id="KW-0812">Transmembrane</keyword>
<feature type="transmembrane region" description="Helical" evidence="3">
    <location>
        <begin position="80"/>
        <end position="99"/>
    </location>
</feature>
<feature type="transmembrane region" description="Helical" evidence="3">
    <location>
        <begin position="105"/>
        <end position="122"/>
    </location>
</feature>
<feature type="region of interest" description="Disordered" evidence="2">
    <location>
        <begin position="211"/>
        <end position="243"/>
    </location>
</feature>
<name>A0AAJ8JYF9_9TREE</name>
<reference evidence="4" key="3">
    <citation type="submission" date="2024-01" db="EMBL/GenBank/DDBJ databases">
        <authorList>
            <person name="Coelho M.A."/>
            <person name="David-Palma M."/>
            <person name="Shea T."/>
            <person name="Sun S."/>
            <person name="Cuomo C.A."/>
            <person name="Heitman J."/>
        </authorList>
    </citation>
    <scope>NUCLEOTIDE SEQUENCE</scope>
    <source>
        <strain evidence="4">CBS 7841</strain>
    </source>
</reference>
<feature type="compositionally biased region" description="Basic and acidic residues" evidence="2">
    <location>
        <begin position="211"/>
        <end position="227"/>
    </location>
</feature>
<protein>
    <submittedName>
        <fullName evidence="4">Uncharacterized protein</fullName>
    </submittedName>
</protein>
<keyword evidence="1" id="KW-0175">Coiled coil</keyword>
<evidence type="ECO:0000313" key="4">
    <source>
        <dbReference type="EMBL" id="WVN90740.1"/>
    </source>
</evidence>
<dbReference type="KEGG" id="cdep:91090190"/>
<dbReference type="AlphaFoldDB" id="A0AAJ8JYF9"/>
<reference evidence="4" key="2">
    <citation type="journal article" date="2022" name="Elife">
        <title>Obligate sexual reproduction of a homothallic fungus closely related to the Cryptococcus pathogenic species complex.</title>
        <authorList>
            <person name="Passer A.R."/>
            <person name="Clancey S.A."/>
            <person name="Shea T."/>
            <person name="David-Palma M."/>
            <person name="Averette A.F."/>
            <person name="Boekhout T."/>
            <person name="Porcel B.M."/>
            <person name="Nowrousian M."/>
            <person name="Cuomo C.A."/>
            <person name="Sun S."/>
            <person name="Heitman J."/>
            <person name="Coelho M.A."/>
        </authorList>
    </citation>
    <scope>NUCLEOTIDE SEQUENCE</scope>
    <source>
        <strain evidence="4">CBS 7841</strain>
    </source>
</reference>
<dbReference type="Pfam" id="PF03134">
    <property type="entry name" value="TB2_DP1_HVA22"/>
    <property type="match status" value="1"/>
</dbReference>
<dbReference type="EMBL" id="CP143791">
    <property type="protein sequence ID" value="WVN90740.1"/>
    <property type="molecule type" value="Genomic_DNA"/>
</dbReference>
<keyword evidence="3" id="KW-1133">Transmembrane helix</keyword>
<evidence type="ECO:0000313" key="5">
    <source>
        <dbReference type="Proteomes" id="UP000094043"/>
    </source>
</evidence>
<feature type="coiled-coil region" evidence="1">
    <location>
        <begin position="28"/>
        <end position="59"/>
    </location>
</feature>
<evidence type="ECO:0000256" key="3">
    <source>
        <dbReference type="SAM" id="Phobius"/>
    </source>
</evidence>
<keyword evidence="5" id="KW-1185">Reference proteome</keyword>
<sequence>MPKKPTELEAAALATGWGPAQQAALYHIKAAQQAEKDEKEEIRKQLKKEEKALEEIRPEEVKGGEIVDAICPPLFDFLDLVAPPHIGISIFLLLHLVYWYTTPWYLHYFITWPAIYFIPLYCSYRSIKSGKDRALWLSYWMILAVLEYLELLLFRDQTRTLTWWPKLKALFCVTLYSIVENKEVKDSKGKVKGSIPAYGAVEFIKMFLPEPPKKEKKESKDAKDARSSSKKSNTSQSEGKSSR</sequence>
<gene>
    <name evidence="4" type="ORF">L203_105982</name>
</gene>
<evidence type="ECO:0000256" key="2">
    <source>
        <dbReference type="SAM" id="MobiDB-lite"/>
    </source>
</evidence>
<dbReference type="RefSeq" id="XP_066071440.1">
    <property type="nucleotide sequence ID" value="XM_066215343.1"/>
</dbReference>
<organism evidence="4 5">
    <name type="scientific">Cryptococcus depauperatus CBS 7841</name>
    <dbReference type="NCBI Taxonomy" id="1295531"/>
    <lineage>
        <taxon>Eukaryota</taxon>
        <taxon>Fungi</taxon>
        <taxon>Dikarya</taxon>
        <taxon>Basidiomycota</taxon>
        <taxon>Agaricomycotina</taxon>
        <taxon>Tremellomycetes</taxon>
        <taxon>Tremellales</taxon>
        <taxon>Cryptococcaceae</taxon>
        <taxon>Cryptococcus</taxon>
    </lineage>
</organism>
<dbReference type="GeneID" id="91090190"/>
<dbReference type="InterPro" id="IPR004345">
    <property type="entry name" value="TB2_DP1_HVA22"/>
</dbReference>